<dbReference type="RefSeq" id="WP_133586370.1">
    <property type="nucleotide sequence ID" value="NZ_SNYV01000018.1"/>
</dbReference>
<dbReference type="InterPro" id="IPR027417">
    <property type="entry name" value="P-loop_NTPase"/>
</dbReference>
<dbReference type="Gene3D" id="2.40.30.270">
    <property type="match status" value="1"/>
</dbReference>
<keyword evidence="4 7" id="KW-0347">Helicase</keyword>
<dbReference type="AlphaFoldDB" id="A0A4R6WA93"/>
<dbReference type="GO" id="GO:0005524">
    <property type="term" value="F:ATP binding"/>
    <property type="evidence" value="ECO:0007669"/>
    <property type="project" value="UniProtKB-KW"/>
</dbReference>
<keyword evidence="2" id="KW-0547">Nucleotide-binding</keyword>
<dbReference type="OrthoDB" id="9757917at2"/>
<dbReference type="InterPro" id="IPR014001">
    <property type="entry name" value="Helicase_ATP-bd"/>
</dbReference>
<keyword evidence="8" id="KW-1185">Reference proteome</keyword>
<organism evidence="7 8">
    <name type="scientific">Sphingobacterium yanglingense</name>
    <dbReference type="NCBI Taxonomy" id="1437280"/>
    <lineage>
        <taxon>Bacteria</taxon>
        <taxon>Pseudomonadati</taxon>
        <taxon>Bacteroidota</taxon>
        <taxon>Sphingobacteriia</taxon>
        <taxon>Sphingobacteriales</taxon>
        <taxon>Sphingobacteriaceae</taxon>
        <taxon>Sphingobacterium</taxon>
    </lineage>
</organism>
<dbReference type="InterPro" id="IPR047187">
    <property type="entry name" value="SF1_C_Upf1"/>
</dbReference>
<evidence type="ECO:0000256" key="4">
    <source>
        <dbReference type="ARBA" id="ARBA00022806"/>
    </source>
</evidence>
<comment type="caution">
    <text evidence="7">The sequence shown here is derived from an EMBL/GenBank/DDBJ whole genome shotgun (WGS) entry which is preliminary data.</text>
</comment>
<dbReference type="EMBL" id="SNYV01000018">
    <property type="protein sequence ID" value="TDQ73785.1"/>
    <property type="molecule type" value="Genomic_DNA"/>
</dbReference>
<dbReference type="InterPro" id="IPR041679">
    <property type="entry name" value="DNA2/NAM7-like_C"/>
</dbReference>
<protein>
    <submittedName>
        <fullName evidence="7">Putative DNA helicase</fullName>
    </submittedName>
</protein>
<dbReference type="GO" id="GO:0016787">
    <property type="term" value="F:hydrolase activity"/>
    <property type="evidence" value="ECO:0007669"/>
    <property type="project" value="UniProtKB-KW"/>
</dbReference>
<evidence type="ECO:0000256" key="1">
    <source>
        <dbReference type="ARBA" id="ARBA00007913"/>
    </source>
</evidence>
<dbReference type="PANTHER" id="PTHR43788">
    <property type="entry name" value="DNA2/NAM7 HELICASE FAMILY MEMBER"/>
    <property type="match status" value="1"/>
</dbReference>
<dbReference type="InterPro" id="IPR050534">
    <property type="entry name" value="Coronavir_polyprotein_1ab"/>
</dbReference>
<evidence type="ECO:0000256" key="2">
    <source>
        <dbReference type="ARBA" id="ARBA00022741"/>
    </source>
</evidence>
<comment type="similarity">
    <text evidence="1">Belongs to the DNA2/NAM7 helicase family.</text>
</comment>
<dbReference type="GO" id="GO:0043139">
    <property type="term" value="F:5'-3' DNA helicase activity"/>
    <property type="evidence" value="ECO:0007669"/>
    <property type="project" value="TreeGrafter"/>
</dbReference>
<dbReference type="InterPro" id="IPR041677">
    <property type="entry name" value="DNA2/NAM7_AAA_11"/>
</dbReference>
<gene>
    <name evidence="7" type="ORF">CLV99_4222</name>
</gene>
<evidence type="ECO:0000256" key="5">
    <source>
        <dbReference type="ARBA" id="ARBA00022840"/>
    </source>
</evidence>
<keyword evidence="3" id="KW-0378">Hydrolase</keyword>
<dbReference type="Gene3D" id="3.40.50.300">
    <property type="entry name" value="P-loop containing nucleotide triphosphate hydrolases"/>
    <property type="match status" value="2"/>
</dbReference>
<feature type="domain" description="Helicase ATP-binding" evidence="6">
    <location>
        <begin position="175"/>
        <end position="431"/>
    </location>
</feature>
<dbReference type="FunFam" id="3.40.50.300:FF:000326">
    <property type="entry name" value="P-loop containing nucleoside triphosphate hydrolase"/>
    <property type="match status" value="1"/>
</dbReference>
<reference evidence="7 8" key="1">
    <citation type="submission" date="2019-03" db="EMBL/GenBank/DDBJ databases">
        <title>Genomic Encyclopedia of Archaeal and Bacterial Type Strains, Phase II (KMG-II): from individual species to whole genera.</title>
        <authorList>
            <person name="Goeker M."/>
        </authorList>
    </citation>
    <scope>NUCLEOTIDE SEQUENCE [LARGE SCALE GENOMIC DNA]</scope>
    <source>
        <strain evidence="7 8">DSM 28353</strain>
    </source>
</reference>
<evidence type="ECO:0000256" key="3">
    <source>
        <dbReference type="ARBA" id="ARBA00022801"/>
    </source>
</evidence>
<evidence type="ECO:0000313" key="7">
    <source>
        <dbReference type="EMBL" id="TDQ73785.1"/>
    </source>
</evidence>
<dbReference type="SUPFAM" id="SSF52540">
    <property type="entry name" value="P-loop containing nucleoside triphosphate hydrolases"/>
    <property type="match status" value="1"/>
</dbReference>
<proteinExistence type="inferred from homology"/>
<evidence type="ECO:0000313" key="8">
    <source>
        <dbReference type="Proteomes" id="UP000295292"/>
    </source>
</evidence>
<dbReference type="PANTHER" id="PTHR43788:SF8">
    <property type="entry name" value="DNA-BINDING PROTEIN SMUBP-2"/>
    <property type="match status" value="1"/>
</dbReference>
<evidence type="ECO:0000259" key="6">
    <source>
        <dbReference type="SMART" id="SM00487"/>
    </source>
</evidence>
<name>A0A4R6WA93_9SPHI</name>
<accession>A0A4R6WA93</accession>
<dbReference type="CDD" id="cd18808">
    <property type="entry name" value="SF1_C_Upf1"/>
    <property type="match status" value="1"/>
</dbReference>
<dbReference type="Pfam" id="PF13087">
    <property type="entry name" value="AAA_12"/>
    <property type="match status" value="1"/>
</dbReference>
<dbReference type="Proteomes" id="UP000295292">
    <property type="component" value="Unassembled WGS sequence"/>
</dbReference>
<keyword evidence="5" id="KW-0067">ATP-binding</keyword>
<dbReference type="Pfam" id="PF13086">
    <property type="entry name" value="AAA_11"/>
    <property type="match status" value="1"/>
</dbReference>
<sequence length="633" mass="71175">MDYFKNLAGLLELELAHDRAQHELLLSSRTLSERKELGVTWYPIQISDSELGRGDYLTVTFHKTNDLENGHRFRFGMPISLFSNYSPQEDKIQGTIAFVNQNLMKVSFRTEELPEWSRKGKLGLDLLFDENSYREMKAALLEAERGIEDPQKGKLTRKLLGLEPLTVGHGQDDFDDVTLNQSQNQAVRHILGEGDLAILHGPPGTGKTTTLIKAISVAIERSGEQVLIVAPSNTAVDVLAERLDRLGLNVLRIGNPVKVSAHLLALTLDEKASKHAGYKEVKGLEKQARAYTDMARKYKRNFGRSEYEQRKALLNEARKIRKDIDRIQDYVIEDLLDKAQVIAATLVGANHPHIRDRRFHTVVIDEAAQGLEPACWIPILKADRLLLAGDHCQLPPTIKSEEKESRQLFNTLFEKLVKKYPDSVSFLDTQYRMNSQIMSYPSMTMYDGMLKAAPSAAEWRLTGDCQPLVFIDTAGAGFEEKEDEGALSNKEEADFLINHLTTLITQLEGEYNEGLLPTIGIITPYRGQANRLKTLLSDMVGLSDIDLQVSTVDGFQGQEKDIIYISLVRSNTDGNIGFLSDVRRINVALTRAKKKLIVIGDSSTIGQHAFYKGFLDYVESVNGYHSVWEWDII</sequence>
<dbReference type="GO" id="GO:0005694">
    <property type="term" value="C:chromosome"/>
    <property type="evidence" value="ECO:0007669"/>
    <property type="project" value="UniProtKB-ARBA"/>
</dbReference>
<dbReference type="SMART" id="SM00487">
    <property type="entry name" value="DEXDc"/>
    <property type="match status" value="1"/>
</dbReference>